<protein>
    <submittedName>
        <fullName evidence="1">Uncharacterized protein</fullName>
    </submittedName>
</protein>
<dbReference type="Proteomes" id="UP000327013">
    <property type="component" value="Chromosome 3"/>
</dbReference>
<evidence type="ECO:0000313" key="2">
    <source>
        <dbReference type="Proteomes" id="UP000327013"/>
    </source>
</evidence>
<organism evidence="1 2">
    <name type="scientific">Carpinus fangiana</name>
    <dbReference type="NCBI Taxonomy" id="176857"/>
    <lineage>
        <taxon>Eukaryota</taxon>
        <taxon>Viridiplantae</taxon>
        <taxon>Streptophyta</taxon>
        <taxon>Embryophyta</taxon>
        <taxon>Tracheophyta</taxon>
        <taxon>Spermatophyta</taxon>
        <taxon>Magnoliopsida</taxon>
        <taxon>eudicotyledons</taxon>
        <taxon>Gunneridae</taxon>
        <taxon>Pentapetalae</taxon>
        <taxon>rosids</taxon>
        <taxon>fabids</taxon>
        <taxon>Fagales</taxon>
        <taxon>Betulaceae</taxon>
        <taxon>Carpinus</taxon>
    </lineage>
</organism>
<proteinExistence type="predicted"/>
<evidence type="ECO:0000313" key="1">
    <source>
        <dbReference type="EMBL" id="KAE8022572.1"/>
    </source>
</evidence>
<sequence length="75" mass="8157">MAESYSTSTWLSLTPPLYGESLAPPLYGLEPHSTSTWPSLTPPSQGRVSLTFAAPLDSMITLPSLTIIRSCRKFT</sequence>
<dbReference type="EMBL" id="CM017323">
    <property type="protein sequence ID" value="KAE8022572.1"/>
    <property type="molecule type" value="Genomic_DNA"/>
</dbReference>
<keyword evidence="2" id="KW-1185">Reference proteome</keyword>
<gene>
    <name evidence="1" type="ORF">FH972_008362</name>
</gene>
<accession>A0A5N6R0T0</accession>
<name>A0A5N6R0T0_9ROSI</name>
<dbReference type="AlphaFoldDB" id="A0A5N6R0T0"/>
<reference evidence="1 2" key="1">
    <citation type="submission" date="2019-06" db="EMBL/GenBank/DDBJ databases">
        <title>A chromosomal-level reference genome of Carpinus fangiana (Coryloideae, Betulaceae).</title>
        <authorList>
            <person name="Yang X."/>
            <person name="Wang Z."/>
            <person name="Zhang L."/>
            <person name="Hao G."/>
            <person name="Liu J."/>
            <person name="Yang Y."/>
        </authorList>
    </citation>
    <scope>NUCLEOTIDE SEQUENCE [LARGE SCALE GENOMIC DNA]</scope>
    <source>
        <strain evidence="1">Cfa_2016G</strain>
        <tissue evidence="1">Leaf</tissue>
    </source>
</reference>